<name>R7ZPT7_9BACT</name>
<accession>R7ZPT7</accession>
<dbReference type="Proteomes" id="UP000013909">
    <property type="component" value="Unassembled WGS sequence"/>
</dbReference>
<dbReference type="AlphaFoldDB" id="R7ZPT7"/>
<proteinExistence type="predicted"/>
<evidence type="ECO:0000313" key="2">
    <source>
        <dbReference type="Proteomes" id="UP000013909"/>
    </source>
</evidence>
<gene>
    <name evidence="1" type="ORF">ADIS_3264</name>
</gene>
<dbReference type="EMBL" id="AQHR01000088">
    <property type="protein sequence ID" value="EON76136.1"/>
    <property type="molecule type" value="Genomic_DNA"/>
</dbReference>
<reference evidence="1 2" key="1">
    <citation type="submission" date="2013-02" db="EMBL/GenBank/DDBJ databases">
        <title>A novel strain isolated from Lonar lake, Maharashtra, India.</title>
        <authorList>
            <person name="Singh A."/>
        </authorList>
    </citation>
    <scope>NUCLEOTIDE SEQUENCE [LARGE SCALE GENOMIC DNA]</scope>
    <source>
        <strain evidence="1 2">AK24</strain>
    </source>
</reference>
<organism evidence="1 2">
    <name type="scientific">Lunatimonas lonarensis</name>
    <dbReference type="NCBI Taxonomy" id="1232681"/>
    <lineage>
        <taxon>Bacteria</taxon>
        <taxon>Pseudomonadati</taxon>
        <taxon>Bacteroidota</taxon>
        <taxon>Cytophagia</taxon>
        <taxon>Cytophagales</taxon>
        <taxon>Cyclobacteriaceae</taxon>
    </lineage>
</organism>
<evidence type="ECO:0000313" key="1">
    <source>
        <dbReference type="EMBL" id="EON76136.1"/>
    </source>
</evidence>
<keyword evidence="2" id="KW-1185">Reference proteome</keyword>
<comment type="caution">
    <text evidence="1">The sequence shown here is derived from an EMBL/GenBank/DDBJ whole genome shotgun (WGS) entry which is preliminary data.</text>
</comment>
<sequence length="40" mass="4883">MTRTNRKSQEEPPKNKIRKMACADIRFAQAFYFLDFPRYL</sequence>
<protein>
    <submittedName>
        <fullName evidence="1">Uncharacterized protein</fullName>
    </submittedName>
</protein>